<keyword evidence="3" id="KW-0862">Zinc</keyword>
<dbReference type="SUPFAM" id="SSF57903">
    <property type="entry name" value="FYVE/PHD zinc finger"/>
    <property type="match status" value="1"/>
</dbReference>
<dbReference type="Pfam" id="PF00226">
    <property type="entry name" value="DnaJ"/>
    <property type="match status" value="1"/>
</dbReference>
<evidence type="ECO:0000256" key="3">
    <source>
        <dbReference type="ARBA" id="ARBA00022833"/>
    </source>
</evidence>
<dbReference type="PANTHER" id="PTHR45496">
    <property type="entry name" value="CHAPERONE DNAJ-DOMAIN SUPERFAMILY PROTEIN"/>
    <property type="match status" value="1"/>
</dbReference>
<evidence type="ECO:0000256" key="4">
    <source>
        <dbReference type="SAM" id="MobiDB-lite"/>
    </source>
</evidence>
<dbReference type="AlphaFoldDB" id="A0A7J7CVU8"/>
<comment type="caution">
    <text evidence="6">The sequence shown here is derived from an EMBL/GenBank/DDBJ whole genome shotgun (WGS) entry which is preliminary data.</text>
</comment>
<gene>
    <name evidence="6" type="ORF">HS088_TW13G00919</name>
</gene>
<keyword evidence="7" id="KW-1185">Reference proteome</keyword>
<dbReference type="InterPro" id="IPR011011">
    <property type="entry name" value="Znf_FYVE_PHD"/>
</dbReference>
<keyword evidence="1" id="KW-0479">Metal-binding</keyword>
<dbReference type="SUPFAM" id="SSF46565">
    <property type="entry name" value="Chaperone J-domain"/>
    <property type="match status" value="1"/>
</dbReference>
<dbReference type="InterPro" id="IPR018253">
    <property type="entry name" value="DnaJ_domain_CS"/>
</dbReference>
<evidence type="ECO:0000313" key="7">
    <source>
        <dbReference type="Proteomes" id="UP000593562"/>
    </source>
</evidence>
<dbReference type="InterPro" id="IPR036869">
    <property type="entry name" value="J_dom_sf"/>
</dbReference>
<feature type="region of interest" description="Disordered" evidence="4">
    <location>
        <begin position="222"/>
        <end position="241"/>
    </location>
</feature>
<protein>
    <recommendedName>
        <fullName evidence="5">J domain-containing protein</fullName>
    </recommendedName>
</protein>
<dbReference type="InterPro" id="IPR053052">
    <property type="entry name" value="Imprinting_Balance_Reg"/>
</dbReference>
<dbReference type="InParanoid" id="A0A7J7CVU8"/>
<keyword evidence="2" id="KW-0863">Zinc-finger</keyword>
<sequence>MEQETRTPGSEPEIERFLRQAFQDLRFRDFSSARKYALQVPDFDPTRLEPAQIVAVADVMLAAERRFPNGSLDWYSVLQLDQVRLDSNTQTPMQTQFEKLSSLLNPKRNRFPFSQQAFKHVCDAWSVLSNRIKKAQYDHDIETYKQKTKSFWTVCPYCYYMYEYEKMYEECCLRCQICRRAFHGVAVQPPQNVLQEGEEYYCGFGKFPLAYKNGGFSEKENSVGGGDGVSMGDKKEDGSGGLKRNFENFVEFCDDDSDDNAGNEENKKGDAVKGMGENVEENVGLGKMGCNVQESGKTEVRNEGKMPMRRVKSVVRNSKKMMGRGIKRRIIESPDVLGGKEMHVGFGGAVEEDDH</sequence>
<dbReference type="Gene3D" id="1.10.287.110">
    <property type="entry name" value="DnaJ domain"/>
    <property type="match status" value="1"/>
</dbReference>
<dbReference type="InterPro" id="IPR001623">
    <property type="entry name" value="DnaJ_domain"/>
</dbReference>
<evidence type="ECO:0000313" key="6">
    <source>
        <dbReference type="EMBL" id="KAF5738026.1"/>
    </source>
</evidence>
<accession>A0A7J7CVU8</accession>
<dbReference type="PROSITE" id="PS50076">
    <property type="entry name" value="DNAJ_2"/>
    <property type="match status" value="1"/>
</dbReference>
<feature type="region of interest" description="Disordered" evidence="4">
    <location>
        <begin position="254"/>
        <end position="274"/>
    </location>
</feature>
<dbReference type="OrthoDB" id="977640at2759"/>
<proteinExistence type="predicted"/>
<reference evidence="6 7" key="1">
    <citation type="journal article" date="2020" name="Nat. Commun.">
        <title>Genome of Tripterygium wilfordii and identification of cytochrome P450 involved in triptolide biosynthesis.</title>
        <authorList>
            <person name="Tu L."/>
            <person name="Su P."/>
            <person name="Zhang Z."/>
            <person name="Gao L."/>
            <person name="Wang J."/>
            <person name="Hu T."/>
            <person name="Zhou J."/>
            <person name="Zhang Y."/>
            <person name="Zhao Y."/>
            <person name="Liu Y."/>
            <person name="Song Y."/>
            <person name="Tong Y."/>
            <person name="Lu Y."/>
            <person name="Yang J."/>
            <person name="Xu C."/>
            <person name="Jia M."/>
            <person name="Peters R.J."/>
            <person name="Huang L."/>
            <person name="Gao W."/>
        </authorList>
    </citation>
    <scope>NUCLEOTIDE SEQUENCE [LARGE SCALE GENOMIC DNA]</scope>
    <source>
        <strain evidence="7">cv. XIE 37</strain>
        <tissue evidence="6">Leaf</tissue>
    </source>
</reference>
<dbReference type="Proteomes" id="UP000593562">
    <property type="component" value="Unassembled WGS sequence"/>
</dbReference>
<evidence type="ECO:0000256" key="2">
    <source>
        <dbReference type="ARBA" id="ARBA00022771"/>
    </source>
</evidence>
<name>A0A7J7CVU8_TRIWF</name>
<evidence type="ECO:0000256" key="1">
    <source>
        <dbReference type="ARBA" id="ARBA00022723"/>
    </source>
</evidence>
<dbReference type="PANTHER" id="PTHR45496:SF12">
    <property type="entry name" value="J DOMAIN-CONTAINING PROTEIN"/>
    <property type="match status" value="1"/>
</dbReference>
<feature type="domain" description="J" evidence="5">
    <location>
        <begin position="73"/>
        <end position="141"/>
    </location>
</feature>
<organism evidence="6 7">
    <name type="scientific">Tripterygium wilfordii</name>
    <name type="common">Thunder God vine</name>
    <dbReference type="NCBI Taxonomy" id="458696"/>
    <lineage>
        <taxon>Eukaryota</taxon>
        <taxon>Viridiplantae</taxon>
        <taxon>Streptophyta</taxon>
        <taxon>Embryophyta</taxon>
        <taxon>Tracheophyta</taxon>
        <taxon>Spermatophyta</taxon>
        <taxon>Magnoliopsida</taxon>
        <taxon>eudicotyledons</taxon>
        <taxon>Gunneridae</taxon>
        <taxon>Pentapetalae</taxon>
        <taxon>rosids</taxon>
        <taxon>fabids</taxon>
        <taxon>Celastrales</taxon>
        <taxon>Celastraceae</taxon>
        <taxon>Tripterygium</taxon>
    </lineage>
</organism>
<dbReference type="EMBL" id="JAAARO010000013">
    <property type="protein sequence ID" value="KAF5738026.1"/>
    <property type="molecule type" value="Genomic_DNA"/>
</dbReference>
<dbReference type="PROSITE" id="PS00636">
    <property type="entry name" value="DNAJ_1"/>
    <property type="match status" value="1"/>
</dbReference>
<dbReference type="GO" id="GO:0008270">
    <property type="term" value="F:zinc ion binding"/>
    <property type="evidence" value="ECO:0007669"/>
    <property type="project" value="UniProtKB-KW"/>
</dbReference>
<evidence type="ECO:0000259" key="5">
    <source>
        <dbReference type="PROSITE" id="PS50076"/>
    </source>
</evidence>